<dbReference type="InterPro" id="IPR008480">
    <property type="entry name" value="DUF761_pln"/>
</dbReference>
<dbReference type="Pfam" id="PF05553">
    <property type="entry name" value="DUF761"/>
    <property type="match status" value="1"/>
</dbReference>
<dbReference type="EMBL" id="JACMSC010000018">
    <property type="protein sequence ID" value="KAG6477476.1"/>
    <property type="molecule type" value="Genomic_DNA"/>
</dbReference>
<feature type="compositionally biased region" description="Low complexity" evidence="1">
    <location>
        <begin position="115"/>
        <end position="127"/>
    </location>
</feature>
<evidence type="ECO:0000313" key="3">
    <source>
        <dbReference type="Proteomes" id="UP000734854"/>
    </source>
</evidence>
<organism evidence="2 3">
    <name type="scientific">Zingiber officinale</name>
    <name type="common">Ginger</name>
    <name type="synonym">Amomum zingiber</name>
    <dbReference type="NCBI Taxonomy" id="94328"/>
    <lineage>
        <taxon>Eukaryota</taxon>
        <taxon>Viridiplantae</taxon>
        <taxon>Streptophyta</taxon>
        <taxon>Embryophyta</taxon>
        <taxon>Tracheophyta</taxon>
        <taxon>Spermatophyta</taxon>
        <taxon>Magnoliopsida</taxon>
        <taxon>Liliopsida</taxon>
        <taxon>Zingiberales</taxon>
        <taxon>Zingiberaceae</taxon>
        <taxon>Zingiber</taxon>
    </lineage>
</organism>
<evidence type="ECO:0000313" key="2">
    <source>
        <dbReference type="EMBL" id="KAG6477476.1"/>
    </source>
</evidence>
<sequence length="292" mass="32206">MLSSSLPSPNPTLPLAFDFSLFNSVVLPSLIELSLPLPCLSLAIGSLLLKCTQIFIVEIGKCKCKIAFIVNEEKLETVDKGPRILKVMPVLEKKDDAFLTPTNGYLQHSSKRTDPPTSSSLSSSSSPRPLPSLKPSPDAHEACSKPDLPSMARKRSPIVRKALGLIAAGLSPVARARRPIARKLLLLRRTQRSIYGYAYVAEYEFSPPKKRSRRFLSLLCGGDGEESVLGDGDELEALAPDENAGADLEMLFEEEEEEEEEGDASVDQRAERFIEKFYEGIRIQRQESEMGV</sequence>
<dbReference type="PANTHER" id="PTHR33098:SF53">
    <property type="entry name" value="OS05G0540900 PROTEIN"/>
    <property type="match status" value="1"/>
</dbReference>
<protein>
    <submittedName>
        <fullName evidence="2">Uncharacterized protein</fullName>
    </submittedName>
</protein>
<gene>
    <name evidence="2" type="ORF">ZIOFF_066739</name>
</gene>
<name>A0A8J5EYL5_ZINOF</name>
<dbReference type="Proteomes" id="UP000734854">
    <property type="component" value="Unassembled WGS sequence"/>
</dbReference>
<accession>A0A8J5EYL5</accession>
<reference evidence="2 3" key="1">
    <citation type="submission" date="2020-08" db="EMBL/GenBank/DDBJ databases">
        <title>Plant Genome Project.</title>
        <authorList>
            <person name="Zhang R.-G."/>
        </authorList>
    </citation>
    <scope>NUCLEOTIDE SEQUENCE [LARGE SCALE GENOMIC DNA]</scope>
    <source>
        <tissue evidence="2">Rhizome</tissue>
    </source>
</reference>
<evidence type="ECO:0000256" key="1">
    <source>
        <dbReference type="SAM" id="MobiDB-lite"/>
    </source>
</evidence>
<feature type="region of interest" description="Disordered" evidence="1">
    <location>
        <begin position="102"/>
        <end position="150"/>
    </location>
</feature>
<comment type="caution">
    <text evidence="2">The sequence shown here is derived from an EMBL/GenBank/DDBJ whole genome shotgun (WGS) entry which is preliminary data.</text>
</comment>
<dbReference type="PANTHER" id="PTHR33098">
    <property type="entry name" value="COTTON FIBER (DUF761)"/>
    <property type="match status" value="1"/>
</dbReference>
<keyword evidence="3" id="KW-1185">Reference proteome</keyword>
<proteinExistence type="predicted"/>
<dbReference type="AlphaFoldDB" id="A0A8J5EYL5"/>